<evidence type="ECO:0000313" key="2">
    <source>
        <dbReference type="EMBL" id="MBJ7597587.1"/>
    </source>
</evidence>
<evidence type="ECO:0000256" key="1">
    <source>
        <dbReference type="SAM" id="MobiDB-lite"/>
    </source>
</evidence>
<dbReference type="RefSeq" id="WP_338199936.1">
    <property type="nucleotide sequence ID" value="NZ_JAEKNR010000068.1"/>
</dbReference>
<dbReference type="Proteomes" id="UP000612893">
    <property type="component" value="Unassembled WGS sequence"/>
</dbReference>
<evidence type="ECO:0000313" key="3">
    <source>
        <dbReference type="Proteomes" id="UP000612893"/>
    </source>
</evidence>
<proteinExistence type="predicted"/>
<keyword evidence="3" id="KW-1185">Reference proteome</keyword>
<dbReference type="AlphaFoldDB" id="A0A934K589"/>
<organism evidence="2 3">
    <name type="scientific">Candidatus Nephthysia bennettiae</name>
    <dbReference type="NCBI Taxonomy" id="3127016"/>
    <lineage>
        <taxon>Bacteria</taxon>
        <taxon>Bacillati</taxon>
        <taxon>Candidatus Dormiibacterota</taxon>
        <taxon>Candidatus Dormibacteria</taxon>
        <taxon>Candidatus Dormibacterales</taxon>
        <taxon>Candidatus Dormibacteraceae</taxon>
        <taxon>Candidatus Nephthysia</taxon>
    </lineage>
</organism>
<protein>
    <submittedName>
        <fullName evidence="2">Uncharacterized protein</fullName>
    </submittedName>
</protein>
<sequence>MRLDGENPDGDRLLPGESPTSLNPEEAVHWVAVYSELAEFLRSEAQPFAPSLAERYQRRLAYWVRRLEELTA</sequence>
<gene>
    <name evidence="2" type="ORF">JF922_05820</name>
</gene>
<feature type="region of interest" description="Disordered" evidence="1">
    <location>
        <begin position="1"/>
        <end position="22"/>
    </location>
</feature>
<reference evidence="2" key="1">
    <citation type="submission" date="2020-10" db="EMBL/GenBank/DDBJ databases">
        <title>Ca. Dormibacterota MAGs.</title>
        <authorList>
            <person name="Montgomery K."/>
        </authorList>
    </citation>
    <scope>NUCLEOTIDE SEQUENCE [LARGE SCALE GENOMIC DNA]</scope>
    <source>
        <strain evidence="2">SC8812_S17_10</strain>
    </source>
</reference>
<dbReference type="EMBL" id="JAEKNR010000068">
    <property type="protein sequence ID" value="MBJ7597587.1"/>
    <property type="molecule type" value="Genomic_DNA"/>
</dbReference>
<accession>A0A934K589</accession>
<feature type="compositionally biased region" description="Basic and acidic residues" evidence="1">
    <location>
        <begin position="1"/>
        <end position="14"/>
    </location>
</feature>
<comment type="caution">
    <text evidence="2">The sequence shown here is derived from an EMBL/GenBank/DDBJ whole genome shotgun (WGS) entry which is preliminary data.</text>
</comment>
<name>A0A934K589_9BACT</name>